<feature type="domain" description="DUF4833" evidence="2">
    <location>
        <begin position="52"/>
        <end position="188"/>
    </location>
</feature>
<dbReference type="Pfam" id="PF16117">
    <property type="entry name" value="DUF4833"/>
    <property type="match status" value="1"/>
</dbReference>
<dbReference type="RefSeq" id="WP_144249347.1">
    <property type="nucleotide sequence ID" value="NZ_VLPK01000003.1"/>
</dbReference>
<name>A0A556MHC3_9SPHI</name>
<dbReference type="InterPro" id="IPR032269">
    <property type="entry name" value="DUF4833"/>
</dbReference>
<dbReference type="Proteomes" id="UP000318733">
    <property type="component" value="Unassembled WGS sequence"/>
</dbReference>
<sequence>MRLSILLLLALYSYLPLTKAQSKASNKSVAAESIDQHEEKFPTPPESGNRLFYLQRDPNTNTVIYDLNIHNGQIDEDEPLHVYWIKYADKGQKEELNYIQRKFAYGVTTKKLPNDQYDVRFVSYKKFPLLLMKANDGKYHIFATIAQKQMMLDHIFVKIVGGSFWIPNVVYVELKGTDQTTGREIIERFKP</sequence>
<keyword evidence="4" id="KW-1185">Reference proteome</keyword>
<evidence type="ECO:0000313" key="3">
    <source>
        <dbReference type="EMBL" id="TSJ39310.1"/>
    </source>
</evidence>
<protein>
    <submittedName>
        <fullName evidence="3">DUF4833 domain-containing protein</fullName>
    </submittedName>
</protein>
<dbReference type="AlphaFoldDB" id="A0A556MHC3"/>
<feature type="chain" id="PRO_5022153825" evidence="1">
    <location>
        <begin position="21"/>
        <end position="191"/>
    </location>
</feature>
<proteinExistence type="predicted"/>
<dbReference type="EMBL" id="VLPK01000003">
    <property type="protein sequence ID" value="TSJ39310.1"/>
    <property type="molecule type" value="Genomic_DNA"/>
</dbReference>
<feature type="signal peptide" evidence="1">
    <location>
        <begin position="1"/>
        <end position="20"/>
    </location>
</feature>
<keyword evidence="1" id="KW-0732">Signal</keyword>
<reference evidence="3 4" key="1">
    <citation type="submission" date="2019-07" db="EMBL/GenBank/DDBJ databases">
        <authorList>
            <person name="Huq M.A."/>
        </authorList>
    </citation>
    <scope>NUCLEOTIDE SEQUENCE [LARGE SCALE GENOMIC DNA]</scope>
    <source>
        <strain evidence="3 4">MAH-19</strain>
    </source>
</reference>
<organism evidence="3 4">
    <name type="scientific">Mucilaginibacter corticis</name>
    <dbReference type="NCBI Taxonomy" id="2597670"/>
    <lineage>
        <taxon>Bacteria</taxon>
        <taxon>Pseudomonadati</taxon>
        <taxon>Bacteroidota</taxon>
        <taxon>Sphingobacteriia</taxon>
        <taxon>Sphingobacteriales</taxon>
        <taxon>Sphingobacteriaceae</taxon>
        <taxon>Mucilaginibacter</taxon>
    </lineage>
</organism>
<accession>A0A556MHC3</accession>
<evidence type="ECO:0000259" key="2">
    <source>
        <dbReference type="Pfam" id="PF16117"/>
    </source>
</evidence>
<evidence type="ECO:0000313" key="4">
    <source>
        <dbReference type="Proteomes" id="UP000318733"/>
    </source>
</evidence>
<evidence type="ECO:0000256" key="1">
    <source>
        <dbReference type="SAM" id="SignalP"/>
    </source>
</evidence>
<dbReference type="OrthoDB" id="9785831at2"/>
<comment type="caution">
    <text evidence="3">The sequence shown here is derived from an EMBL/GenBank/DDBJ whole genome shotgun (WGS) entry which is preliminary data.</text>
</comment>
<gene>
    <name evidence="3" type="ORF">FO440_16290</name>
</gene>